<gene>
    <name evidence="1" type="ordered locus">MTR_7g056677</name>
</gene>
<name>A0A072TZ85_MEDTR</name>
<evidence type="ECO:0000313" key="2">
    <source>
        <dbReference type="EnsemblPlants" id="KEH22747"/>
    </source>
</evidence>
<proteinExistence type="predicted"/>
<keyword evidence="3" id="KW-1185">Reference proteome</keyword>
<reference evidence="1 3" key="2">
    <citation type="journal article" date="2014" name="BMC Genomics">
        <title>An improved genome release (version Mt4.0) for the model legume Medicago truncatula.</title>
        <authorList>
            <person name="Tang H."/>
            <person name="Krishnakumar V."/>
            <person name="Bidwell S."/>
            <person name="Rosen B."/>
            <person name="Chan A."/>
            <person name="Zhou S."/>
            <person name="Gentzbittel L."/>
            <person name="Childs K.L."/>
            <person name="Yandell M."/>
            <person name="Gundlach H."/>
            <person name="Mayer K.F."/>
            <person name="Schwartz D.C."/>
            <person name="Town C.D."/>
        </authorList>
    </citation>
    <scope>GENOME REANNOTATION</scope>
    <source>
        <strain evidence="1">A17</strain>
        <strain evidence="2 3">cv. Jemalong A17</strain>
    </source>
</reference>
<evidence type="ECO:0000313" key="3">
    <source>
        <dbReference type="Proteomes" id="UP000002051"/>
    </source>
</evidence>
<accession>A0A072TZ85</accession>
<dbReference type="HOGENOM" id="CLU_2323990_0_0_1"/>
<sequence>MKLGRTGPWNGGGFTGILTTTNAHFYGFQGGNDREGNINVYFIIQINKEFITYILGLRGIKCKLHGLVGFQSVMVMMVKVPEFAEGVAVAPDICRSLCL</sequence>
<reference evidence="2" key="3">
    <citation type="submission" date="2015-04" db="UniProtKB">
        <authorList>
            <consortium name="EnsemblPlants"/>
        </authorList>
    </citation>
    <scope>IDENTIFICATION</scope>
    <source>
        <strain evidence="2">cv. Jemalong A17</strain>
    </source>
</reference>
<organism evidence="1 3">
    <name type="scientific">Medicago truncatula</name>
    <name type="common">Barrel medic</name>
    <name type="synonym">Medicago tribuloides</name>
    <dbReference type="NCBI Taxonomy" id="3880"/>
    <lineage>
        <taxon>Eukaryota</taxon>
        <taxon>Viridiplantae</taxon>
        <taxon>Streptophyta</taxon>
        <taxon>Embryophyta</taxon>
        <taxon>Tracheophyta</taxon>
        <taxon>Spermatophyta</taxon>
        <taxon>Magnoliopsida</taxon>
        <taxon>eudicotyledons</taxon>
        <taxon>Gunneridae</taxon>
        <taxon>Pentapetalae</taxon>
        <taxon>rosids</taxon>
        <taxon>fabids</taxon>
        <taxon>Fabales</taxon>
        <taxon>Fabaceae</taxon>
        <taxon>Papilionoideae</taxon>
        <taxon>50 kb inversion clade</taxon>
        <taxon>NPAAA clade</taxon>
        <taxon>Hologalegina</taxon>
        <taxon>IRL clade</taxon>
        <taxon>Trifolieae</taxon>
        <taxon>Medicago</taxon>
    </lineage>
</organism>
<dbReference type="EMBL" id="CM001223">
    <property type="protein sequence ID" value="KEH22747.1"/>
    <property type="molecule type" value="Genomic_DNA"/>
</dbReference>
<dbReference type="EnsemblPlants" id="KEH22747">
    <property type="protein sequence ID" value="KEH22747"/>
    <property type="gene ID" value="MTR_7g056677"/>
</dbReference>
<dbReference type="Proteomes" id="UP000002051">
    <property type="component" value="Unassembled WGS sequence"/>
</dbReference>
<reference evidence="1 3" key="1">
    <citation type="journal article" date="2011" name="Nature">
        <title>The Medicago genome provides insight into the evolution of rhizobial symbioses.</title>
        <authorList>
            <person name="Young N.D."/>
            <person name="Debelle F."/>
            <person name="Oldroyd G.E."/>
            <person name="Geurts R."/>
            <person name="Cannon S.B."/>
            <person name="Udvardi M.K."/>
            <person name="Benedito V.A."/>
            <person name="Mayer K.F."/>
            <person name="Gouzy J."/>
            <person name="Schoof H."/>
            <person name="Van de Peer Y."/>
            <person name="Proost S."/>
            <person name="Cook D.R."/>
            <person name="Meyers B.C."/>
            <person name="Spannagl M."/>
            <person name="Cheung F."/>
            <person name="De Mita S."/>
            <person name="Krishnakumar V."/>
            <person name="Gundlach H."/>
            <person name="Zhou S."/>
            <person name="Mudge J."/>
            <person name="Bharti A.K."/>
            <person name="Murray J.D."/>
            <person name="Naoumkina M.A."/>
            <person name="Rosen B."/>
            <person name="Silverstein K.A."/>
            <person name="Tang H."/>
            <person name="Rombauts S."/>
            <person name="Zhao P.X."/>
            <person name="Zhou P."/>
            <person name="Barbe V."/>
            <person name="Bardou P."/>
            <person name="Bechner M."/>
            <person name="Bellec A."/>
            <person name="Berger A."/>
            <person name="Berges H."/>
            <person name="Bidwell S."/>
            <person name="Bisseling T."/>
            <person name="Choisne N."/>
            <person name="Couloux A."/>
            <person name="Denny R."/>
            <person name="Deshpande S."/>
            <person name="Dai X."/>
            <person name="Doyle J.J."/>
            <person name="Dudez A.M."/>
            <person name="Farmer A.D."/>
            <person name="Fouteau S."/>
            <person name="Franken C."/>
            <person name="Gibelin C."/>
            <person name="Gish J."/>
            <person name="Goldstein S."/>
            <person name="Gonzalez A.J."/>
            <person name="Green P.J."/>
            <person name="Hallab A."/>
            <person name="Hartog M."/>
            <person name="Hua A."/>
            <person name="Humphray S.J."/>
            <person name="Jeong D.H."/>
            <person name="Jing Y."/>
            <person name="Jocker A."/>
            <person name="Kenton S.M."/>
            <person name="Kim D.J."/>
            <person name="Klee K."/>
            <person name="Lai H."/>
            <person name="Lang C."/>
            <person name="Lin S."/>
            <person name="Macmil S.L."/>
            <person name="Magdelenat G."/>
            <person name="Matthews L."/>
            <person name="McCorrison J."/>
            <person name="Monaghan E.L."/>
            <person name="Mun J.H."/>
            <person name="Najar F.Z."/>
            <person name="Nicholson C."/>
            <person name="Noirot C."/>
            <person name="O'Bleness M."/>
            <person name="Paule C.R."/>
            <person name="Poulain J."/>
            <person name="Prion F."/>
            <person name="Qin B."/>
            <person name="Qu C."/>
            <person name="Retzel E.F."/>
            <person name="Riddle C."/>
            <person name="Sallet E."/>
            <person name="Samain S."/>
            <person name="Samson N."/>
            <person name="Sanders I."/>
            <person name="Saurat O."/>
            <person name="Scarpelli C."/>
            <person name="Schiex T."/>
            <person name="Segurens B."/>
            <person name="Severin A.J."/>
            <person name="Sherrier D.J."/>
            <person name="Shi R."/>
            <person name="Sims S."/>
            <person name="Singer S.R."/>
            <person name="Sinharoy S."/>
            <person name="Sterck L."/>
            <person name="Viollet A."/>
            <person name="Wang B.B."/>
            <person name="Wang K."/>
            <person name="Wang M."/>
            <person name="Wang X."/>
            <person name="Warfsmann J."/>
            <person name="Weissenbach J."/>
            <person name="White D.D."/>
            <person name="White J.D."/>
            <person name="Wiley G.B."/>
            <person name="Wincker P."/>
            <person name="Xing Y."/>
            <person name="Yang L."/>
            <person name="Yao Z."/>
            <person name="Ying F."/>
            <person name="Zhai J."/>
            <person name="Zhou L."/>
            <person name="Zuber A."/>
            <person name="Denarie J."/>
            <person name="Dixon R.A."/>
            <person name="May G.D."/>
            <person name="Schwartz D.C."/>
            <person name="Rogers J."/>
            <person name="Quetier F."/>
            <person name="Town C.D."/>
            <person name="Roe B.A."/>
        </authorList>
    </citation>
    <scope>NUCLEOTIDE SEQUENCE [LARGE SCALE GENOMIC DNA]</scope>
    <source>
        <strain evidence="1">A17</strain>
        <strain evidence="2 3">cv. Jemalong A17</strain>
    </source>
</reference>
<dbReference type="AlphaFoldDB" id="A0A072TZ85"/>
<evidence type="ECO:0000313" key="1">
    <source>
        <dbReference type="EMBL" id="KEH22747.1"/>
    </source>
</evidence>
<protein>
    <submittedName>
        <fullName evidence="1 2">Uncharacterized protein</fullName>
    </submittedName>
</protein>